<organism evidence="2 3">
    <name type="scientific">Cuscuta epithymum</name>
    <dbReference type="NCBI Taxonomy" id="186058"/>
    <lineage>
        <taxon>Eukaryota</taxon>
        <taxon>Viridiplantae</taxon>
        <taxon>Streptophyta</taxon>
        <taxon>Embryophyta</taxon>
        <taxon>Tracheophyta</taxon>
        <taxon>Spermatophyta</taxon>
        <taxon>Magnoliopsida</taxon>
        <taxon>eudicotyledons</taxon>
        <taxon>Gunneridae</taxon>
        <taxon>Pentapetalae</taxon>
        <taxon>asterids</taxon>
        <taxon>lamiids</taxon>
        <taxon>Solanales</taxon>
        <taxon>Convolvulaceae</taxon>
        <taxon>Cuscuteae</taxon>
        <taxon>Cuscuta</taxon>
        <taxon>Cuscuta subgen. Cuscuta</taxon>
    </lineage>
</organism>
<dbReference type="InterPro" id="IPR056924">
    <property type="entry name" value="SH3_Tf2-1"/>
</dbReference>
<dbReference type="Pfam" id="PF24626">
    <property type="entry name" value="SH3_Tf2-1"/>
    <property type="match status" value="1"/>
</dbReference>
<keyword evidence="3" id="KW-1185">Reference proteome</keyword>
<dbReference type="AlphaFoldDB" id="A0AAV0ETC7"/>
<dbReference type="Proteomes" id="UP001152523">
    <property type="component" value="Unassembled WGS sequence"/>
</dbReference>
<evidence type="ECO:0000313" key="2">
    <source>
        <dbReference type="EMBL" id="CAH9126528.1"/>
    </source>
</evidence>
<accession>A0AAV0ETC7</accession>
<dbReference type="EMBL" id="CAMAPF010000942">
    <property type="protein sequence ID" value="CAH9126528.1"/>
    <property type="molecule type" value="Genomic_DNA"/>
</dbReference>
<sequence length="126" mass="14732">MKESGKKLNQKLNTGFYGPFEVVEKKNPVAYKLKLPDLVFHVSLLKRAWAPNIRSEPLSAYLNEEWGLQAQREKIKDGRVNEAGEHEILIHQKSLPKFKYFLEELHNFQKIIFEFHLEDKVLIKGG</sequence>
<comment type="caution">
    <text evidence="2">The sequence shown here is derived from an EMBL/GenBank/DDBJ whole genome shotgun (WGS) entry which is preliminary data.</text>
</comment>
<reference evidence="2" key="1">
    <citation type="submission" date="2022-07" db="EMBL/GenBank/DDBJ databases">
        <authorList>
            <person name="Macas J."/>
            <person name="Novak P."/>
            <person name="Neumann P."/>
        </authorList>
    </citation>
    <scope>NUCLEOTIDE SEQUENCE</scope>
</reference>
<evidence type="ECO:0000259" key="1">
    <source>
        <dbReference type="Pfam" id="PF24626"/>
    </source>
</evidence>
<protein>
    <recommendedName>
        <fullName evidence="1">Tf2-1-like SH3-like domain-containing protein</fullName>
    </recommendedName>
</protein>
<feature type="domain" description="Tf2-1-like SH3-like" evidence="1">
    <location>
        <begin position="8"/>
        <end position="47"/>
    </location>
</feature>
<name>A0AAV0ETC7_9ASTE</name>
<evidence type="ECO:0000313" key="3">
    <source>
        <dbReference type="Proteomes" id="UP001152523"/>
    </source>
</evidence>
<proteinExistence type="predicted"/>
<gene>
    <name evidence="2" type="ORF">CEPIT_LOCUS27602</name>
</gene>